<evidence type="ECO:0000313" key="5">
    <source>
        <dbReference type="EMBL" id="MBA5637068.1"/>
    </source>
</evidence>
<dbReference type="CDD" id="cd00038">
    <property type="entry name" value="CAP_ED"/>
    <property type="match status" value="1"/>
</dbReference>
<sequence>MAANPLDFTPDNAQDEPVSTGKLDIESRRHQIFPVLSAAEVKRMHRFGHVRHFADGDHVFEAGRTSFGLMLVLAGRIAVSRHDGLGNTSLITEHGPGQFSGEVAQLSGRPSLGNGTAIGAVEVLVIPSEALRALVIAEAELGERIVRALILRRVGLIEVNSGGPVIVGPRGHGRVHALQSFLAANGHPHSVLDLETDAQAAALVEHYHPQPQDWPLVVCPDGVVKKNPTVVELGRCLGMLPELSSEKVWDVIVVGAGPAGLATAVYAASEGLSVLALETRAFGGQAAASARIENYLGFPTGVSGRALAGRAYVQAQKFGVEVAIPAPAGKLICDTYPLQVEMCGSGQRLRARTVVLSCGARYRRPSLANLRQFEGRGVYYWASPIEAKLCKTEEIVLVGGGNSAGQAAVFLAGHASRVHMLVRGEGLAATMSSYLIERIAATPNIVLHTHTEIVALEGDDDGLQQVRILHRLSGEEKDYDVCRVFLFIGADPNTDWLGDCGVEVDEHGFIRTGFDVARAQCRANFEKGIYPPELPARAALETSVPGVFAIGDVRAGSTKRVAAAVGEGAAVVAQIHAFLANLPMEAEGR</sequence>
<reference evidence="5 6" key="1">
    <citation type="submission" date="2020-07" db="EMBL/GenBank/DDBJ databases">
        <title>Novel species isolated from subtropical streams in China.</title>
        <authorList>
            <person name="Lu H."/>
        </authorList>
    </citation>
    <scope>NUCLEOTIDE SEQUENCE [LARGE SCALE GENOMIC DNA]</scope>
    <source>
        <strain evidence="5 6">LX20W</strain>
    </source>
</reference>
<keyword evidence="6" id="KW-1185">Reference proteome</keyword>
<dbReference type="SUPFAM" id="SSF51905">
    <property type="entry name" value="FAD/NAD(P)-binding domain"/>
    <property type="match status" value="1"/>
</dbReference>
<dbReference type="RefSeq" id="WP_182161336.1">
    <property type="nucleotide sequence ID" value="NZ_JACEZT010000004.1"/>
</dbReference>
<evidence type="ECO:0000256" key="1">
    <source>
        <dbReference type="ARBA" id="ARBA00022630"/>
    </source>
</evidence>
<dbReference type="PRINTS" id="PR00368">
    <property type="entry name" value="FADPNR"/>
</dbReference>
<dbReference type="GO" id="GO:0016491">
    <property type="term" value="F:oxidoreductase activity"/>
    <property type="evidence" value="ECO:0007669"/>
    <property type="project" value="UniProtKB-KW"/>
</dbReference>
<dbReference type="PANTHER" id="PTHR48105">
    <property type="entry name" value="THIOREDOXIN REDUCTASE 1-RELATED-RELATED"/>
    <property type="match status" value="1"/>
</dbReference>
<dbReference type="InterPro" id="IPR050097">
    <property type="entry name" value="Ferredoxin-NADP_redctase_2"/>
</dbReference>
<protein>
    <submittedName>
        <fullName evidence="5">FAD-dependent oxidoreductase</fullName>
    </submittedName>
</protein>
<dbReference type="Proteomes" id="UP000534388">
    <property type="component" value="Unassembled WGS sequence"/>
</dbReference>
<comment type="caution">
    <text evidence="5">The sequence shown here is derived from an EMBL/GenBank/DDBJ whole genome shotgun (WGS) entry which is preliminary data.</text>
</comment>
<feature type="domain" description="Cyclic nucleotide-binding" evidence="4">
    <location>
        <begin position="32"/>
        <end position="152"/>
    </location>
</feature>
<keyword evidence="2" id="KW-0560">Oxidoreductase</keyword>
<dbReference type="Pfam" id="PF00027">
    <property type="entry name" value="cNMP_binding"/>
    <property type="match status" value="1"/>
</dbReference>
<dbReference type="InterPro" id="IPR036188">
    <property type="entry name" value="FAD/NAD-bd_sf"/>
</dbReference>
<dbReference type="InterPro" id="IPR014710">
    <property type="entry name" value="RmlC-like_jellyroll"/>
</dbReference>
<evidence type="ECO:0000256" key="2">
    <source>
        <dbReference type="ARBA" id="ARBA00023002"/>
    </source>
</evidence>
<dbReference type="InterPro" id="IPR018490">
    <property type="entry name" value="cNMP-bd_dom_sf"/>
</dbReference>
<dbReference type="InterPro" id="IPR000595">
    <property type="entry name" value="cNMP-bd_dom"/>
</dbReference>
<evidence type="ECO:0000259" key="4">
    <source>
        <dbReference type="PROSITE" id="PS50042"/>
    </source>
</evidence>
<name>A0A7W2ER55_9BURK</name>
<dbReference type="Pfam" id="PF07992">
    <property type="entry name" value="Pyr_redox_2"/>
    <property type="match status" value="1"/>
</dbReference>
<proteinExistence type="predicted"/>
<organism evidence="5 6">
    <name type="scientific">Rugamonas brunnea</name>
    <dbReference type="NCBI Taxonomy" id="2758569"/>
    <lineage>
        <taxon>Bacteria</taxon>
        <taxon>Pseudomonadati</taxon>
        <taxon>Pseudomonadota</taxon>
        <taxon>Betaproteobacteria</taxon>
        <taxon>Burkholderiales</taxon>
        <taxon>Oxalobacteraceae</taxon>
        <taxon>Telluria group</taxon>
        <taxon>Rugamonas</taxon>
    </lineage>
</organism>
<dbReference type="Gene3D" id="3.50.50.60">
    <property type="entry name" value="FAD/NAD(P)-binding domain"/>
    <property type="match status" value="2"/>
</dbReference>
<gene>
    <name evidence="5" type="ORF">H3H37_08370</name>
</gene>
<feature type="region of interest" description="Disordered" evidence="3">
    <location>
        <begin position="1"/>
        <end position="20"/>
    </location>
</feature>
<keyword evidence="1" id="KW-0285">Flavoprotein</keyword>
<evidence type="ECO:0000313" key="6">
    <source>
        <dbReference type="Proteomes" id="UP000534388"/>
    </source>
</evidence>
<dbReference type="AlphaFoldDB" id="A0A7W2ER55"/>
<dbReference type="Gene3D" id="2.60.120.10">
    <property type="entry name" value="Jelly Rolls"/>
    <property type="match status" value="1"/>
</dbReference>
<accession>A0A7W2ER55</accession>
<dbReference type="SUPFAM" id="SSF51206">
    <property type="entry name" value="cAMP-binding domain-like"/>
    <property type="match status" value="1"/>
</dbReference>
<dbReference type="PROSITE" id="PS50042">
    <property type="entry name" value="CNMP_BINDING_3"/>
    <property type="match status" value="1"/>
</dbReference>
<dbReference type="InterPro" id="IPR023753">
    <property type="entry name" value="FAD/NAD-binding_dom"/>
</dbReference>
<dbReference type="EMBL" id="JACEZT010000004">
    <property type="protein sequence ID" value="MBA5637068.1"/>
    <property type="molecule type" value="Genomic_DNA"/>
</dbReference>
<dbReference type="PRINTS" id="PR00469">
    <property type="entry name" value="PNDRDTASEII"/>
</dbReference>
<evidence type="ECO:0000256" key="3">
    <source>
        <dbReference type="SAM" id="MobiDB-lite"/>
    </source>
</evidence>